<keyword evidence="1" id="KW-0732">Signal</keyword>
<comment type="caution">
    <text evidence="2">The sequence shown here is derived from an EMBL/GenBank/DDBJ whole genome shotgun (WGS) entry which is preliminary data.</text>
</comment>
<name>A0AAN7CQ32_9PEZI</name>
<sequence length="74" mass="8429">MRVIAIGFLLALPLVPSSGIPWQLNGHIHFDSMMTIFCKSSRRTLLIPGHSTYTVEDWGMTLMRQLLLSDWDVL</sequence>
<evidence type="ECO:0000256" key="1">
    <source>
        <dbReference type="SAM" id="SignalP"/>
    </source>
</evidence>
<organism evidence="2 3">
    <name type="scientific">Corynascus novoguineensis</name>
    <dbReference type="NCBI Taxonomy" id="1126955"/>
    <lineage>
        <taxon>Eukaryota</taxon>
        <taxon>Fungi</taxon>
        <taxon>Dikarya</taxon>
        <taxon>Ascomycota</taxon>
        <taxon>Pezizomycotina</taxon>
        <taxon>Sordariomycetes</taxon>
        <taxon>Sordariomycetidae</taxon>
        <taxon>Sordariales</taxon>
        <taxon>Chaetomiaceae</taxon>
        <taxon>Corynascus</taxon>
    </lineage>
</organism>
<dbReference type="AlphaFoldDB" id="A0AAN7CQ32"/>
<keyword evidence="3" id="KW-1185">Reference proteome</keyword>
<dbReference type="EMBL" id="MU857709">
    <property type="protein sequence ID" value="KAK4245167.1"/>
    <property type="molecule type" value="Genomic_DNA"/>
</dbReference>
<dbReference type="Proteomes" id="UP001303647">
    <property type="component" value="Unassembled WGS sequence"/>
</dbReference>
<proteinExistence type="predicted"/>
<evidence type="ECO:0000313" key="2">
    <source>
        <dbReference type="EMBL" id="KAK4245167.1"/>
    </source>
</evidence>
<protein>
    <submittedName>
        <fullName evidence="2">Uncharacterized protein</fullName>
    </submittedName>
</protein>
<evidence type="ECO:0000313" key="3">
    <source>
        <dbReference type="Proteomes" id="UP001303647"/>
    </source>
</evidence>
<feature type="chain" id="PRO_5042985201" evidence="1">
    <location>
        <begin position="20"/>
        <end position="74"/>
    </location>
</feature>
<accession>A0AAN7CQ32</accession>
<reference evidence="2" key="2">
    <citation type="submission" date="2023-05" db="EMBL/GenBank/DDBJ databases">
        <authorList>
            <consortium name="Lawrence Berkeley National Laboratory"/>
            <person name="Steindorff A."/>
            <person name="Hensen N."/>
            <person name="Bonometti L."/>
            <person name="Westerberg I."/>
            <person name="Brannstrom I.O."/>
            <person name="Guillou S."/>
            <person name="Cros-Aarteil S."/>
            <person name="Calhoun S."/>
            <person name="Haridas S."/>
            <person name="Kuo A."/>
            <person name="Mondo S."/>
            <person name="Pangilinan J."/>
            <person name="Riley R."/>
            <person name="Labutti K."/>
            <person name="Andreopoulos B."/>
            <person name="Lipzen A."/>
            <person name="Chen C."/>
            <person name="Yanf M."/>
            <person name="Daum C."/>
            <person name="Ng V."/>
            <person name="Clum A."/>
            <person name="Ohm R."/>
            <person name="Martin F."/>
            <person name="Silar P."/>
            <person name="Natvig D."/>
            <person name="Lalanne C."/>
            <person name="Gautier V."/>
            <person name="Ament-Velasquez S.L."/>
            <person name="Kruys A."/>
            <person name="Hutchinson M.I."/>
            <person name="Powell A.J."/>
            <person name="Barry K."/>
            <person name="Miller A.N."/>
            <person name="Grigoriev I.V."/>
            <person name="Debuchy R."/>
            <person name="Gladieux P."/>
            <person name="Thoren M.H."/>
            <person name="Johannesson H."/>
        </authorList>
    </citation>
    <scope>NUCLEOTIDE SEQUENCE</scope>
    <source>
        <strain evidence="2">CBS 359.72</strain>
    </source>
</reference>
<reference evidence="2" key="1">
    <citation type="journal article" date="2023" name="Mol. Phylogenet. Evol.">
        <title>Genome-scale phylogeny and comparative genomics of the fungal order Sordariales.</title>
        <authorList>
            <person name="Hensen N."/>
            <person name="Bonometti L."/>
            <person name="Westerberg I."/>
            <person name="Brannstrom I.O."/>
            <person name="Guillou S."/>
            <person name="Cros-Aarteil S."/>
            <person name="Calhoun S."/>
            <person name="Haridas S."/>
            <person name="Kuo A."/>
            <person name="Mondo S."/>
            <person name="Pangilinan J."/>
            <person name="Riley R."/>
            <person name="LaButti K."/>
            <person name="Andreopoulos B."/>
            <person name="Lipzen A."/>
            <person name="Chen C."/>
            <person name="Yan M."/>
            <person name="Daum C."/>
            <person name="Ng V."/>
            <person name="Clum A."/>
            <person name="Steindorff A."/>
            <person name="Ohm R.A."/>
            <person name="Martin F."/>
            <person name="Silar P."/>
            <person name="Natvig D.O."/>
            <person name="Lalanne C."/>
            <person name="Gautier V."/>
            <person name="Ament-Velasquez S.L."/>
            <person name="Kruys A."/>
            <person name="Hutchinson M.I."/>
            <person name="Powell A.J."/>
            <person name="Barry K."/>
            <person name="Miller A.N."/>
            <person name="Grigoriev I.V."/>
            <person name="Debuchy R."/>
            <person name="Gladieux P."/>
            <person name="Hiltunen Thoren M."/>
            <person name="Johannesson H."/>
        </authorList>
    </citation>
    <scope>NUCLEOTIDE SEQUENCE</scope>
    <source>
        <strain evidence="2">CBS 359.72</strain>
    </source>
</reference>
<feature type="signal peptide" evidence="1">
    <location>
        <begin position="1"/>
        <end position="19"/>
    </location>
</feature>
<gene>
    <name evidence="2" type="ORF">C7999DRAFT_16618</name>
</gene>